<evidence type="ECO:0000313" key="9">
    <source>
        <dbReference type="Proteomes" id="UP000228934"/>
    </source>
</evidence>
<keyword evidence="5" id="KW-0325">Glycoprotein</keyword>
<name>A0A2G9SBP5_AQUCT</name>
<dbReference type="InterPro" id="IPR050751">
    <property type="entry name" value="ECM_structural_protein"/>
</dbReference>
<evidence type="ECO:0000256" key="5">
    <source>
        <dbReference type="ARBA" id="ARBA00023180"/>
    </source>
</evidence>
<dbReference type="PANTHER" id="PTHR24034:SF209">
    <property type="entry name" value="EGF-LIKE DOMAIN-CONTAINING PROTEIN"/>
    <property type="match status" value="1"/>
</dbReference>
<dbReference type="InterPro" id="IPR018097">
    <property type="entry name" value="EGF_Ca-bd_CS"/>
</dbReference>
<dbReference type="PROSITE" id="PS01186">
    <property type="entry name" value="EGF_2"/>
    <property type="match status" value="2"/>
</dbReference>
<dbReference type="CDD" id="cd00054">
    <property type="entry name" value="EGF_CA"/>
    <property type="match status" value="4"/>
</dbReference>
<dbReference type="GO" id="GO:0005509">
    <property type="term" value="F:calcium ion binding"/>
    <property type="evidence" value="ECO:0007669"/>
    <property type="project" value="InterPro"/>
</dbReference>
<dbReference type="Pfam" id="PF07645">
    <property type="entry name" value="EGF_CA"/>
    <property type="match status" value="4"/>
</dbReference>
<dbReference type="AlphaFoldDB" id="A0A2G9SBP5"/>
<keyword evidence="2" id="KW-0732">Signal</keyword>
<feature type="domain" description="EGF-like" evidence="7">
    <location>
        <begin position="292"/>
        <end position="332"/>
    </location>
</feature>
<dbReference type="SUPFAM" id="SSF57184">
    <property type="entry name" value="Growth factor receptor domain"/>
    <property type="match status" value="2"/>
</dbReference>
<dbReference type="PROSITE" id="PS01187">
    <property type="entry name" value="EGF_CA"/>
    <property type="match status" value="2"/>
</dbReference>
<keyword evidence="9" id="KW-1185">Reference proteome</keyword>
<evidence type="ECO:0000256" key="3">
    <source>
        <dbReference type="ARBA" id="ARBA00022737"/>
    </source>
</evidence>
<evidence type="ECO:0000256" key="6">
    <source>
        <dbReference type="PROSITE-ProRule" id="PRU00076"/>
    </source>
</evidence>
<comment type="caution">
    <text evidence="6">Lacks conserved residue(s) required for the propagation of feature annotation.</text>
</comment>
<feature type="non-terminal residue" evidence="8">
    <location>
        <position position="343"/>
    </location>
</feature>
<keyword evidence="3" id="KW-0677">Repeat</keyword>
<dbReference type="EMBL" id="KV926188">
    <property type="protein sequence ID" value="PIO37590.1"/>
    <property type="molecule type" value="Genomic_DNA"/>
</dbReference>
<dbReference type="OrthoDB" id="4062651at2759"/>
<dbReference type="PANTHER" id="PTHR24034">
    <property type="entry name" value="EGF-LIKE DOMAIN-CONTAINING PROTEIN"/>
    <property type="match status" value="1"/>
</dbReference>
<keyword evidence="4" id="KW-1015">Disulfide bond</keyword>
<sequence>MGYTVPVLRGPAPVRPFTVQPPVRATLQAVITKVDPVEALSVSQRNAPDHKEREGFATTDQYLGTGVDKRPVDKGQPQLSSGISTINLDSRYPVVVEKSSPPVPVEIAPDVSKSSASQVIAPTQVTEVNECVVDPDICGEGFCVNLPIGYMCVCQEGYKQNNNQTKCVDVNECLRPDACPDGLCINTVGSFRCEYCDSGFLMNRRGQCEDIDECLTSTTCPYDRCVNNPGSYACIPCPEGYRGFNGRCFDINECQEDPSLCAGGDCSNLEGSYMCTCRTGYESTSDSKQCIDIDECRLGNLCLNGKCHNIEGSFVCSCNSGYQLSPASDKCDVLQDPCIYSIV</sequence>
<dbReference type="InterPro" id="IPR049883">
    <property type="entry name" value="NOTCH1_EGF-like"/>
</dbReference>
<evidence type="ECO:0000313" key="8">
    <source>
        <dbReference type="EMBL" id="PIO37590.1"/>
    </source>
</evidence>
<reference evidence="9" key="1">
    <citation type="journal article" date="2017" name="Nat. Commun.">
        <title>The North American bullfrog draft genome provides insight into hormonal regulation of long noncoding RNA.</title>
        <authorList>
            <person name="Hammond S.A."/>
            <person name="Warren R.L."/>
            <person name="Vandervalk B.P."/>
            <person name="Kucuk E."/>
            <person name="Khan H."/>
            <person name="Gibb E.A."/>
            <person name="Pandoh P."/>
            <person name="Kirk H."/>
            <person name="Zhao Y."/>
            <person name="Jones M."/>
            <person name="Mungall A.J."/>
            <person name="Coope R."/>
            <person name="Pleasance S."/>
            <person name="Moore R.A."/>
            <person name="Holt R.A."/>
            <person name="Round J.M."/>
            <person name="Ohora S."/>
            <person name="Walle B.V."/>
            <person name="Veldhoen N."/>
            <person name="Helbing C.C."/>
            <person name="Birol I."/>
        </authorList>
    </citation>
    <scope>NUCLEOTIDE SEQUENCE [LARGE SCALE GENOMIC DNA]</scope>
</reference>
<dbReference type="Pfam" id="PF00008">
    <property type="entry name" value="EGF"/>
    <property type="match status" value="1"/>
</dbReference>
<evidence type="ECO:0000256" key="2">
    <source>
        <dbReference type="ARBA" id="ARBA00022729"/>
    </source>
</evidence>
<evidence type="ECO:0000256" key="4">
    <source>
        <dbReference type="ARBA" id="ARBA00023157"/>
    </source>
</evidence>
<evidence type="ECO:0000259" key="7">
    <source>
        <dbReference type="PROSITE" id="PS50026"/>
    </source>
</evidence>
<feature type="domain" description="EGF-like" evidence="7">
    <location>
        <begin position="250"/>
        <end position="291"/>
    </location>
</feature>
<dbReference type="InterPro" id="IPR001881">
    <property type="entry name" value="EGF-like_Ca-bd_dom"/>
</dbReference>
<dbReference type="SMART" id="SM00181">
    <property type="entry name" value="EGF"/>
    <property type="match status" value="5"/>
</dbReference>
<accession>A0A2G9SBP5</accession>
<dbReference type="Proteomes" id="UP000228934">
    <property type="component" value="Unassembled WGS sequence"/>
</dbReference>
<protein>
    <recommendedName>
        <fullName evidence="7">EGF-like domain-containing protein</fullName>
    </recommendedName>
</protein>
<dbReference type="Gene3D" id="2.10.25.10">
    <property type="entry name" value="Laminin"/>
    <property type="match status" value="5"/>
</dbReference>
<dbReference type="PROSITE" id="PS00010">
    <property type="entry name" value="ASX_HYDROXYL"/>
    <property type="match status" value="3"/>
</dbReference>
<dbReference type="InterPro" id="IPR000742">
    <property type="entry name" value="EGF"/>
</dbReference>
<evidence type="ECO:0000256" key="1">
    <source>
        <dbReference type="ARBA" id="ARBA00022536"/>
    </source>
</evidence>
<dbReference type="FunFam" id="2.10.25.10:FF:000002">
    <property type="entry name" value="Latent-transforming growth factor beta-binding protein 3"/>
    <property type="match status" value="1"/>
</dbReference>
<dbReference type="PROSITE" id="PS50026">
    <property type="entry name" value="EGF_3"/>
    <property type="match status" value="2"/>
</dbReference>
<proteinExistence type="predicted"/>
<dbReference type="InterPro" id="IPR009030">
    <property type="entry name" value="Growth_fac_rcpt_cys_sf"/>
</dbReference>
<dbReference type="FunFam" id="2.10.25.10:FF:000003">
    <property type="entry name" value="fibrillin-1 isoform X1"/>
    <property type="match status" value="1"/>
</dbReference>
<organism evidence="8 9">
    <name type="scientific">Aquarana catesbeiana</name>
    <name type="common">American bullfrog</name>
    <name type="synonym">Rana catesbeiana</name>
    <dbReference type="NCBI Taxonomy" id="8400"/>
    <lineage>
        <taxon>Eukaryota</taxon>
        <taxon>Metazoa</taxon>
        <taxon>Chordata</taxon>
        <taxon>Craniata</taxon>
        <taxon>Vertebrata</taxon>
        <taxon>Euteleostomi</taxon>
        <taxon>Amphibia</taxon>
        <taxon>Batrachia</taxon>
        <taxon>Anura</taxon>
        <taxon>Neobatrachia</taxon>
        <taxon>Ranoidea</taxon>
        <taxon>Ranidae</taxon>
        <taxon>Aquarana</taxon>
    </lineage>
</organism>
<gene>
    <name evidence="8" type="ORF">AB205_0083560</name>
</gene>
<dbReference type="InterPro" id="IPR000152">
    <property type="entry name" value="EGF-type_Asp/Asn_hydroxyl_site"/>
</dbReference>
<dbReference type="FunFam" id="2.10.25.10:FF:000096">
    <property type="entry name" value="Putative fibrillin 2"/>
    <property type="match status" value="1"/>
</dbReference>
<keyword evidence="1 6" id="KW-0245">EGF-like domain</keyword>
<dbReference type="SMART" id="SM00179">
    <property type="entry name" value="EGF_CA"/>
    <property type="match status" value="5"/>
</dbReference>